<evidence type="ECO:0000313" key="1">
    <source>
        <dbReference type="EMBL" id="ASU82576.1"/>
    </source>
</evidence>
<reference evidence="1 2" key="1">
    <citation type="submission" date="2017-08" db="EMBL/GenBank/DDBJ databases">
        <title>The complete genome sequence of Nocardiopsis gilva YIM 90087.</title>
        <authorList>
            <person name="Yin M."/>
            <person name="Tang S."/>
        </authorList>
    </citation>
    <scope>NUCLEOTIDE SEQUENCE [LARGE SCALE GENOMIC DNA]</scope>
    <source>
        <strain evidence="1 2">YIM 90087</strain>
    </source>
</reference>
<organism evidence="1 2">
    <name type="scientific">Nocardiopsis gilva YIM 90087</name>
    <dbReference type="NCBI Taxonomy" id="1235441"/>
    <lineage>
        <taxon>Bacteria</taxon>
        <taxon>Bacillati</taxon>
        <taxon>Actinomycetota</taxon>
        <taxon>Actinomycetes</taxon>
        <taxon>Streptosporangiales</taxon>
        <taxon>Nocardiopsidaceae</taxon>
        <taxon>Nocardiopsis</taxon>
    </lineage>
</organism>
<dbReference type="OrthoDB" id="3213067at2"/>
<protein>
    <submittedName>
        <fullName evidence="1">Uncharacterized protein</fullName>
    </submittedName>
</protein>
<dbReference type="AlphaFoldDB" id="A0A223S362"/>
<evidence type="ECO:0000313" key="2">
    <source>
        <dbReference type="Proteomes" id="UP000215005"/>
    </source>
</evidence>
<keyword evidence="2" id="KW-1185">Reference proteome</keyword>
<name>A0A223S362_9ACTN</name>
<dbReference type="Proteomes" id="UP000215005">
    <property type="component" value="Chromosome"/>
</dbReference>
<dbReference type="KEGG" id="ngv:CDO52_07065"/>
<accession>A0A223S362</accession>
<gene>
    <name evidence="1" type="ORF">CDO52_07065</name>
</gene>
<proteinExistence type="predicted"/>
<dbReference type="EMBL" id="CP022753">
    <property type="protein sequence ID" value="ASU82576.1"/>
    <property type="molecule type" value="Genomic_DNA"/>
</dbReference>
<dbReference type="RefSeq" id="WP_017621850.1">
    <property type="nucleotide sequence ID" value="NZ_ANBG01000446.1"/>
</dbReference>
<sequence>MSLTTTTVRAWAEEILRQLHAPKGHTLDVIASRTSGGGTAAPPEAIPEFTSHLRVSWDGEAEEDLDRVHGSAPSGVVVTLAFGAESSIEVALEESMDESESVALLADQLQTAVLEVACGAPAPECPGHGHPLTPQVLDGVACWVCPKDPGRRWAILPESAPETRRDS</sequence>